<dbReference type="EMBL" id="KB095811">
    <property type="protein sequence ID" value="ESO12584.1"/>
    <property type="molecule type" value="Genomic_DNA"/>
</dbReference>
<keyword evidence="5 8" id="KW-1133">Transmembrane helix</keyword>
<reference evidence="9 11" key="2">
    <citation type="journal article" date="2013" name="Nature">
        <title>Insights into bilaterian evolution from three spiralian genomes.</title>
        <authorList>
            <person name="Simakov O."/>
            <person name="Marletaz F."/>
            <person name="Cho S.J."/>
            <person name="Edsinger-Gonzales E."/>
            <person name="Havlak P."/>
            <person name="Hellsten U."/>
            <person name="Kuo D.H."/>
            <person name="Larsson T."/>
            <person name="Lv J."/>
            <person name="Arendt D."/>
            <person name="Savage R."/>
            <person name="Osoegawa K."/>
            <person name="de Jong P."/>
            <person name="Grimwood J."/>
            <person name="Chapman J.A."/>
            <person name="Shapiro H."/>
            <person name="Aerts A."/>
            <person name="Otillar R.P."/>
            <person name="Terry A.Y."/>
            <person name="Boore J.L."/>
            <person name="Grigoriev I.V."/>
            <person name="Lindberg D.R."/>
            <person name="Seaver E.C."/>
            <person name="Weisblat D.A."/>
            <person name="Putnam N.H."/>
            <person name="Rokhsar D.S."/>
        </authorList>
    </citation>
    <scope>NUCLEOTIDE SEQUENCE</scope>
</reference>
<dbReference type="CTD" id="20213480"/>
<dbReference type="Proteomes" id="UP000015101">
    <property type="component" value="Unassembled WGS sequence"/>
</dbReference>
<dbReference type="GO" id="GO:0046963">
    <property type="term" value="P:3'-phosphoadenosine 5'-phosphosulfate transport"/>
    <property type="evidence" value="ECO:0000318"/>
    <property type="project" value="GO_Central"/>
</dbReference>
<dbReference type="PANTHER" id="PTHR10778:SF13">
    <property type="entry name" value="ADENOSINE 3'-PHOSPHO 5'-PHOSPHOSULFATE TRANSPORTER 1"/>
    <property type="match status" value="1"/>
</dbReference>
<dbReference type="OMA" id="KFENTQF"/>
<dbReference type="InParanoid" id="T1FXD2"/>
<evidence type="ECO:0000313" key="10">
    <source>
        <dbReference type="EnsemblMetazoa" id="HelroP63269"/>
    </source>
</evidence>
<feature type="transmembrane region" description="Helical" evidence="8">
    <location>
        <begin position="306"/>
        <end position="323"/>
    </location>
</feature>
<dbReference type="eggNOG" id="KOG1581">
    <property type="taxonomic scope" value="Eukaryota"/>
</dbReference>
<dbReference type="GO" id="GO:0000139">
    <property type="term" value="C:Golgi membrane"/>
    <property type="evidence" value="ECO:0000318"/>
    <property type="project" value="GO_Central"/>
</dbReference>
<dbReference type="GO" id="GO:0055085">
    <property type="term" value="P:transmembrane transport"/>
    <property type="evidence" value="ECO:0000318"/>
    <property type="project" value="GO_Central"/>
</dbReference>
<dbReference type="STRING" id="6412.T1FXD2"/>
<dbReference type="InterPro" id="IPR013657">
    <property type="entry name" value="SCL35B1-4/HUT1"/>
</dbReference>
<dbReference type="GO" id="GO:0046964">
    <property type="term" value="F:3'-phosphoadenosine 5'-phosphosulfate transmembrane transporter activity"/>
    <property type="evidence" value="ECO:0000318"/>
    <property type="project" value="GO_Central"/>
</dbReference>
<dbReference type="RefSeq" id="XP_009009304.1">
    <property type="nucleotide sequence ID" value="XM_009011056.1"/>
</dbReference>
<protein>
    <recommendedName>
        <fullName evidence="7">Adenosine 3'-phospho 5'-phosphosulfate transporter 1</fullName>
    </recommendedName>
</protein>
<evidence type="ECO:0000313" key="9">
    <source>
        <dbReference type="EMBL" id="ESO12584.1"/>
    </source>
</evidence>
<dbReference type="AlphaFoldDB" id="T1FXD2"/>
<sequence>SDKVNSLPADHSAEKTELKKLPTLIFCSSGLVVSYLLWGIAQERLVSYPYQNEDAIEEGAERFKDSLFLELSNRMLSFLAALFVLLVTYQPSHKAPLYEYSYNSFTCLMSSWCQYEALKYVSFPLQVLVKASKIIPVMLMGRLVSKKSYSNFEYFTAVLMSLGLFMFIIVKRHSFLNLSVVSGSILMVGYMGFDSFTSNWQSEMFKRYEPSHIHMMVGTNFFEILFASVTLLGRKGFENAYNFSMRHPSFKVHLFGLALTSALGQFFIFYTIKLFGPVTFVIIMTVRQALSVAISCLVYGHTVHYLGIFGVLLFFFAIVLRMLR</sequence>
<feature type="transmembrane region" description="Helical" evidence="8">
    <location>
        <begin position="252"/>
        <end position="272"/>
    </location>
</feature>
<evidence type="ECO:0000256" key="3">
    <source>
        <dbReference type="ARBA" id="ARBA00022448"/>
    </source>
</evidence>
<keyword evidence="11" id="KW-1185">Reference proteome</keyword>
<evidence type="ECO:0000256" key="6">
    <source>
        <dbReference type="ARBA" id="ARBA00023136"/>
    </source>
</evidence>
<dbReference type="GeneID" id="20213480"/>
<accession>T1FXD2</accession>
<feature type="transmembrane region" description="Helical" evidence="8">
    <location>
        <begin position="152"/>
        <end position="169"/>
    </location>
</feature>
<keyword evidence="4 8" id="KW-0812">Transmembrane</keyword>
<gene>
    <name evidence="10" type="primary">20213480</name>
    <name evidence="9" type="ORF">HELRODRAFT_63269</name>
</gene>
<dbReference type="HOGENOM" id="CLU_036019_3_1_1"/>
<evidence type="ECO:0000256" key="1">
    <source>
        <dbReference type="ARBA" id="ARBA00004141"/>
    </source>
</evidence>
<feature type="transmembrane region" description="Helical" evidence="8">
    <location>
        <begin position="213"/>
        <end position="232"/>
    </location>
</feature>
<dbReference type="EMBL" id="AMQM01000199">
    <property type="status" value="NOT_ANNOTATED_CDS"/>
    <property type="molecule type" value="Genomic_DNA"/>
</dbReference>
<organism evidence="10 11">
    <name type="scientific">Helobdella robusta</name>
    <name type="common">Californian leech</name>
    <dbReference type="NCBI Taxonomy" id="6412"/>
    <lineage>
        <taxon>Eukaryota</taxon>
        <taxon>Metazoa</taxon>
        <taxon>Spiralia</taxon>
        <taxon>Lophotrochozoa</taxon>
        <taxon>Annelida</taxon>
        <taxon>Clitellata</taxon>
        <taxon>Hirudinea</taxon>
        <taxon>Rhynchobdellida</taxon>
        <taxon>Glossiphoniidae</taxon>
        <taxon>Helobdella</taxon>
    </lineage>
</organism>
<keyword evidence="3" id="KW-0813">Transport</keyword>
<evidence type="ECO:0000256" key="4">
    <source>
        <dbReference type="ARBA" id="ARBA00022692"/>
    </source>
</evidence>
<comment type="similarity">
    <text evidence="2">Belongs to the nucleotide-sugar transporter family. SLC35B subfamily.</text>
</comment>
<evidence type="ECO:0000256" key="2">
    <source>
        <dbReference type="ARBA" id="ARBA00010694"/>
    </source>
</evidence>
<evidence type="ECO:0000256" key="8">
    <source>
        <dbReference type="SAM" id="Phobius"/>
    </source>
</evidence>
<dbReference type="Pfam" id="PF08449">
    <property type="entry name" value="UAA"/>
    <property type="match status" value="1"/>
</dbReference>
<dbReference type="GO" id="GO:0005789">
    <property type="term" value="C:endoplasmic reticulum membrane"/>
    <property type="evidence" value="ECO:0000318"/>
    <property type="project" value="GO_Central"/>
</dbReference>
<dbReference type="PANTHER" id="PTHR10778">
    <property type="entry name" value="SOLUTE CARRIER FAMILY 35 MEMBER B"/>
    <property type="match status" value="1"/>
</dbReference>
<evidence type="ECO:0000313" key="11">
    <source>
        <dbReference type="Proteomes" id="UP000015101"/>
    </source>
</evidence>
<dbReference type="OrthoDB" id="10035043at2759"/>
<feature type="transmembrane region" description="Helical" evidence="8">
    <location>
        <begin position="21"/>
        <end position="41"/>
    </location>
</feature>
<feature type="transmembrane region" description="Helical" evidence="8">
    <location>
        <begin position="175"/>
        <end position="193"/>
    </location>
</feature>
<dbReference type="KEGG" id="hro:HELRODRAFT_63269"/>
<dbReference type="EnsemblMetazoa" id="HelroT63269">
    <property type="protein sequence ID" value="HelroP63269"/>
    <property type="gene ID" value="HelroG63269"/>
</dbReference>
<evidence type="ECO:0000256" key="5">
    <source>
        <dbReference type="ARBA" id="ARBA00022989"/>
    </source>
</evidence>
<comment type="subcellular location">
    <subcellularLocation>
        <location evidence="1">Membrane</location>
        <topology evidence="1">Multi-pass membrane protein</topology>
    </subcellularLocation>
</comment>
<reference evidence="10" key="3">
    <citation type="submission" date="2015-06" db="UniProtKB">
        <authorList>
            <consortium name="EnsemblMetazoa"/>
        </authorList>
    </citation>
    <scope>IDENTIFICATION</scope>
</reference>
<name>T1FXD2_HELRO</name>
<evidence type="ECO:0000256" key="7">
    <source>
        <dbReference type="ARBA" id="ARBA00039668"/>
    </source>
</evidence>
<proteinExistence type="inferred from homology"/>
<keyword evidence="6 8" id="KW-0472">Membrane</keyword>
<reference evidence="11" key="1">
    <citation type="submission" date="2012-12" db="EMBL/GenBank/DDBJ databases">
        <authorList>
            <person name="Hellsten U."/>
            <person name="Grimwood J."/>
            <person name="Chapman J.A."/>
            <person name="Shapiro H."/>
            <person name="Aerts A."/>
            <person name="Otillar R.P."/>
            <person name="Terry A.Y."/>
            <person name="Boore J.L."/>
            <person name="Simakov O."/>
            <person name="Marletaz F."/>
            <person name="Cho S.-J."/>
            <person name="Edsinger-Gonzales E."/>
            <person name="Havlak P."/>
            <person name="Kuo D.-H."/>
            <person name="Larsson T."/>
            <person name="Lv J."/>
            <person name="Arendt D."/>
            <person name="Savage R."/>
            <person name="Osoegawa K."/>
            <person name="de Jong P."/>
            <person name="Lindberg D.R."/>
            <person name="Seaver E.C."/>
            <person name="Weisblat D.A."/>
            <person name="Putnam N.H."/>
            <person name="Grigoriev I.V."/>
            <person name="Rokhsar D.S."/>
        </authorList>
    </citation>
    <scope>NUCLEOTIDE SEQUENCE</scope>
</reference>